<comment type="caution">
    <text evidence="7">The sequence shown here is derived from an EMBL/GenBank/DDBJ whole genome shotgun (WGS) entry which is preliminary data.</text>
</comment>
<dbReference type="InterPro" id="IPR051784">
    <property type="entry name" value="Nod_factor_ABC_transporter"/>
</dbReference>
<feature type="transmembrane region" description="Helical" evidence="5">
    <location>
        <begin position="53"/>
        <end position="76"/>
    </location>
</feature>
<feature type="transmembrane region" description="Helical" evidence="5">
    <location>
        <begin position="127"/>
        <end position="153"/>
    </location>
</feature>
<dbReference type="PANTHER" id="PTHR43229">
    <property type="entry name" value="NODULATION PROTEIN J"/>
    <property type="match status" value="1"/>
</dbReference>
<keyword evidence="3 5" id="KW-1133">Transmembrane helix</keyword>
<keyword evidence="4 5" id="KW-0472">Membrane</keyword>
<reference evidence="7 8" key="1">
    <citation type="journal article" date="2019" name="Int. J. Syst. Evol. Microbiol.">
        <title>The Global Catalogue of Microorganisms (GCM) 10K type strain sequencing project: providing services to taxonomists for standard genome sequencing and annotation.</title>
        <authorList>
            <consortium name="The Broad Institute Genomics Platform"/>
            <consortium name="The Broad Institute Genome Sequencing Center for Infectious Disease"/>
            <person name="Wu L."/>
            <person name="Ma J."/>
        </authorList>
    </citation>
    <scope>NUCLEOTIDE SEQUENCE [LARGE SCALE GENOMIC DNA]</scope>
    <source>
        <strain evidence="7 8">JCM 8736</strain>
    </source>
</reference>
<comment type="subcellular location">
    <subcellularLocation>
        <location evidence="5">Cell membrane</location>
        <topology evidence="5">Multi-pass membrane protein</topology>
    </subcellularLocation>
    <subcellularLocation>
        <location evidence="1">Membrane</location>
        <topology evidence="1">Multi-pass membrane protein</topology>
    </subcellularLocation>
</comment>
<dbReference type="RefSeq" id="WP_068710585.1">
    <property type="nucleotide sequence ID" value="NZ_BAAAXQ010000035.1"/>
</dbReference>
<proteinExistence type="inferred from homology"/>
<evidence type="ECO:0000256" key="5">
    <source>
        <dbReference type="RuleBase" id="RU361157"/>
    </source>
</evidence>
<sequence length="250" mass="27802">MEVYNIFWKNVKWRFQNPATIVMNIIQPIVWLLLFSSMFTPAEGIGNVSYTTFILPGLLVMTVLTSAGVSCGIANYHLKGGGSFYRIFISPVKRSSIVLGQVLDVEVLSFIGIGILLLVSIPFSINIASGILGFILILFLLFLCVFFVGSLSYALSFVLPDENAFIGFINTVTLPLFFLSTAIMPVEQLPRFFQIVIQFNPFSYVIDCLRTLVMQSIIDWTNILVVTLMLCILGLASFTLAISKLKKAEK</sequence>
<organism evidence="7 8">
    <name type="scientific">Tetragenococcus solitarius</name>
    <dbReference type="NCBI Taxonomy" id="71453"/>
    <lineage>
        <taxon>Bacteria</taxon>
        <taxon>Bacillati</taxon>
        <taxon>Bacillota</taxon>
        <taxon>Bacilli</taxon>
        <taxon>Lactobacillales</taxon>
        <taxon>Enterococcaceae</taxon>
        <taxon>Tetragenococcus</taxon>
    </lineage>
</organism>
<keyword evidence="2 5" id="KW-0812">Transmembrane</keyword>
<gene>
    <name evidence="7" type="ORF">GCM10019998_11560</name>
</gene>
<feature type="domain" description="ABC transmembrane type-2" evidence="6">
    <location>
        <begin position="19"/>
        <end position="248"/>
    </location>
</feature>
<dbReference type="InterPro" id="IPR047817">
    <property type="entry name" value="ABC2_TM_bact-type"/>
</dbReference>
<evidence type="ECO:0000256" key="2">
    <source>
        <dbReference type="ARBA" id="ARBA00022692"/>
    </source>
</evidence>
<feature type="transmembrane region" description="Helical" evidence="5">
    <location>
        <begin position="21"/>
        <end position="41"/>
    </location>
</feature>
<dbReference type="PROSITE" id="PS51012">
    <property type="entry name" value="ABC_TM2"/>
    <property type="match status" value="1"/>
</dbReference>
<dbReference type="PANTHER" id="PTHR43229:SF2">
    <property type="entry name" value="NODULATION PROTEIN J"/>
    <property type="match status" value="1"/>
</dbReference>
<keyword evidence="8" id="KW-1185">Reference proteome</keyword>
<comment type="similarity">
    <text evidence="5">Belongs to the ABC-2 integral membrane protein family.</text>
</comment>
<accession>A0ABN3Y3J1</accession>
<feature type="transmembrane region" description="Helical" evidence="5">
    <location>
        <begin position="220"/>
        <end position="242"/>
    </location>
</feature>
<feature type="transmembrane region" description="Helical" evidence="5">
    <location>
        <begin position="165"/>
        <end position="184"/>
    </location>
</feature>
<dbReference type="InterPro" id="IPR000412">
    <property type="entry name" value="ABC_2_transport"/>
</dbReference>
<dbReference type="PIRSF" id="PIRSF006648">
    <property type="entry name" value="DrrB"/>
    <property type="match status" value="1"/>
</dbReference>
<keyword evidence="5" id="KW-1003">Cell membrane</keyword>
<dbReference type="InterPro" id="IPR013525">
    <property type="entry name" value="ABC2_TM"/>
</dbReference>
<evidence type="ECO:0000256" key="3">
    <source>
        <dbReference type="ARBA" id="ARBA00022989"/>
    </source>
</evidence>
<name>A0ABN3Y3J1_9ENTE</name>
<dbReference type="PRINTS" id="PR00164">
    <property type="entry name" value="ABC2TRNSPORT"/>
</dbReference>
<evidence type="ECO:0000313" key="8">
    <source>
        <dbReference type="Proteomes" id="UP001501577"/>
    </source>
</evidence>
<evidence type="ECO:0000256" key="4">
    <source>
        <dbReference type="ARBA" id="ARBA00023136"/>
    </source>
</evidence>
<dbReference type="Pfam" id="PF01061">
    <property type="entry name" value="ABC2_membrane"/>
    <property type="match status" value="1"/>
</dbReference>
<evidence type="ECO:0000313" key="7">
    <source>
        <dbReference type="EMBL" id="GAA3017014.1"/>
    </source>
</evidence>
<evidence type="ECO:0000256" key="1">
    <source>
        <dbReference type="ARBA" id="ARBA00004141"/>
    </source>
</evidence>
<evidence type="ECO:0000259" key="6">
    <source>
        <dbReference type="PROSITE" id="PS51012"/>
    </source>
</evidence>
<dbReference type="Proteomes" id="UP001501577">
    <property type="component" value="Unassembled WGS sequence"/>
</dbReference>
<keyword evidence="5" id="KW-0813">Transport</keyword>
<protein>
    <recommendedName>
        <fullName evidence="5">Transport permease protein</fullName>
    </recommendedName>
</protein>
<dbReference type="EMBL" id="BAAAXQ010000035">
    <property type="protein sequence ID" value="GAA3017014.1"/>
    <property type="molecule type" value="Genomic_DNA"/>
</dbReference>
<feature type="transmembrane region" description="Helical" evidence="5">
    <location>
        <begin position="97"/>
        <end position="121"/>
    </location>
</feature>